<dbReference type="InterPro" id="IPR050950">
    <property type="entry name" value="HTH-type_LysR_regulators"/>
</dbReference>
<dbReference type="SUPFAM" id="SSF53850">
    <property type="entry name" value="Periplasmic binding protein-like II"/>
    <property type="match status" value="1"/>
</dbReference>
<proteinExistence type="inferred from homology"/>
<feature type="domain" description="HTH lysR-type" evidence="6">
    <location>
        <begin position="1"/>
        <end position="58"/>
    </location>
</feature>
<dbReference type="InterPro" id="IPR036390">
    <property type="entry name" value="WH_DNA-bd_sf"/>
</dbReference>
<accession>A0A073K7W1</accession>
<evidence type="ECO:0000256" key="3">
    <source>
        <dbReference type="ARBA" id="ARBA00023015"/>
    </source>
</evidence>
<dbReference type="RefSeq" id="WP_033677016.1">
    <property type="nucleotide sequence ID" value="NZ_JOTM01000027.1"/>
</dbReference>
<dbReference type="PRINTS" id="PR00039">
    <property type="entry name" value="HTHLYSR"/>
</dbReference>
<comment type="similarity">
    <text evidence="1">Belongs to the LysR transcriptional regulatory family.</text>
</comment>
<dbReference type="FunFam" id="1.10.10.10:FF:000001">
    <property type="entry name" value="LysR family transcriptional regulator"/>
    <property type="match status" value="1"/>
</dbReference>
<dbReference type="CDD" id="cd05466">
    <property type="entry name" value="PBP2_LTTR_substrate"/>
    <property type="match status" value="1"/>
</dbReference>
<gene>
    <name evidence="7" type="ORF">BAGA_16830</name>
</gene>
<dbReference type="PANTHER" id="PTHR30419:SF8">
    <property type="entry name" value="NITROGEN ASSIMILATION TRANSCRIPTIONAL ACTIVATOR-RELATED"/>
    <property type="match status" value="1"/>
</dbReference>
<dbReference type="GO" id="GO:0005829">
    <property type="term" value="C:cytosol"/>
    <property type="evidence" value="ECO:0007669"/>
    <property type="project" value="TreeGrafter"/>
</dbReference>
<evidence type="ECO:0000256" key="2">
    <source>
        <dbReference type="ARBA" id="ARBA00018718"/>
    </source>
</evidence>
<reference evidence="7 8" key="1">
    <citation type="submission" date="2014-06" db="EMBL/GenBank/DDBJ databases">
        <title>Draft genome sequence of Bacillus gaemokensis JCM 15801 (MCCC 1A00707).</title>
        <authorList>
            <person name="Lai Q."/>
            <person name="Liu Y."/>
            <person name="Shao Z."/>
        </authorList>
    </citation>
    <scope>NUCLEOTIDE SEQUENCE [LARGE SCALE GENOMIC DNA]</scope>
    <source>
        <strain evidence="7 8">JCM 15801</strain>
    </source>
</reference>
<dbReference type="Gene3D" id="1.10.10.10">
    <property type="entry name" value="Winged helix-like DNA-binding domain superfamily/Winged helix DNA-binding domain"/>
    <property type="match status" value="1"/>
</dbReference>
<dbReference type="Pfam" id="PF03466">
    <property type="entry name" value="LysR_substrate"/>
    <property type="match status" value="1"/>
</dbReference>
<dbReference type="GO" id="GO:0003677">
    <property type="term" value="F:DNA binding"/>
    <property type="evidence" value="ECO:0007669"/>
    <property type="project" value="UniProtKB-KW"/>
</dbReference>
<protein>
    <recommendedName>
        <fullName evidence="2">HTH-type transcriptional regulator CzcR</fullName>
    </recommendedName>
</protein>
<dbReference type="InterPro" id="IPR000847">
    <property type="entry name" value="LysR_HTH_N"/>
</dbReference>
<evidence type="ECO:0000313" key="8">
    <source>
        <dbReference type="Proteomes" id="UP000027778"/>
    </source>
</evidence>
<dbReference type="EMBL" id="JOTM01000027">
    <property type="protein sequence ID" value="KEK22636.1"/>
    <property type="molecule type" value="Genomic_DNA"/>
</dbReference>
<dbReference type="Pfam" id="PF00126">
    <property type="entry name" value="HTH_1"/>
    <property type="match status" value="1"/>
</dbReference>
<keyword evidence="5" id="KW-0804">Transcription</keyword>
<keyword evidence="3" id="KW-0805">Transcription regulation</keyword>
<dbReference type="InterPro" id="IPR036388">
    <property type="entry name" value="WH-like_DNA-bd_sf"/>
</dbReference>
<evidence type="ECO:0000256" key="1">
    <source>
        <dbReference type="ARBA" id="ARBA00009437"/>
    </source>
</evidence>
<organism evidence="7 8">
    <name type="scientific">Bacillus gaemokensis</name>
    <dbReference type="NCBI Taxonomy" id="574375"/>
    <lineage>
        <taxon>Bacteria</taxon>
        <taxon>Bacillati</taxon>
        <taxon>Bacillota</taxon>
        <taxon>Bacilli</taxon>
        <taxon>Bacillales</taxon>
        <taxon>Bacillaceae</taxon>
        <taxon>Bacillus</taxon>
        <taxon>Bacillus cereus group</taxon>
    </lineage>
</organism>
<dbReference type="GO" id="GO:0003700">
    <property type="term" value="F:DNA-binding transcription factor activity"/>
    <property type="evidence" value="ECO:0007669"/>
    <property type="project" value="InterPro"/>
</dbReference>
<dbReference type="OrthoDB" id="9803735at2"/>
<keyword evidence="4" id="KW-0238">DNA-binding</keyword>
<sequence length="286" mass="33174">MEIEWLRCFLLCSEYKSFSKVAEHIHMTQPAVSKQIKKLEAELEVELLSRSPQGIELTEAGIYFRKRIIPFVKEWEGMKREMKAMGEFTHVMLGLLPSLAAFYLPNKLVGDKNGKVKIETKVYDMSKEIMEDMLSGKLDAALVDEKWVPKNLWYRKLFVEPYDVVFQKTHPLSKREDVFIRELLSENLVMYPIGCDIRRAITEEFDRLKAEPNISSEVSFRDFILGMVAAGAGITIVPRTISERIEHLPLCTIPIRDFQKQRTIYLIARTEKIGKVLFKIFTKAHV</sequence>
<dbReference type="AlphaFoldDB" id="A0A073K7W1"/>
<dbReference type="Gene3D" id="3.40.190.290">
    <property type="match status" value="1"/>
</dbReference>
<comment type="caution">
    <text evidence="7">The sequence shown here is derived from an EMBL/GenBank/DDBJ whole genome shotgun (WGS) entry which is preliminary data.</text>
</comment>
<evidence type="ECO:0000259" key="6">
    <source>
        <dbReference type="PROSITE" id="PS50931"/>
    </source>
</evidence>
<dbReference type="PROSITE" id="PS50931">
    <property type="entry name" value="HTH_LYSR"/>
    <property type="match status" value="1"/>
</dbReference>
<name>A0A073K7W1_9BACI</name>
<keyword evidence="8" id="KW-1185">Reference proteome</keyword>
<dbReference type="STRING" id="574375.AZF08_14580"/>
<dbReference type="SUPFAM" id="SSF46785">
    <property type="entry name" value="Winged helix' DNA-binding domain"/>
    <property type="match status" value="1"/>
</dbReference>
<dbReference type="InterPro" id="IPR005119">
    <property type="entry name" value="LysR_subst-bd"/>
</dbReference>
<dbReference type="eggNOG" id="COG0583">
    <property type="taxonomic scope" value="Bacteria"/>
</dbReference>
<evidence type="ECO:0000313" key="7">
    <source>
        <dbReference type="EMBL" id="KEK22636.1"/>
    </source>
</evidence>
<evidence type="ECO:0000256" key="5">
    <source>
        <dbReference type="ARBA" id="ARBA00023163"/>
    </source>
</evidence>
<evidence type="ECO:0000256" key="4">
    <source>
        <dbReference type="ARBA" id="ARBA00023125"/>
    </source>
</evidence>
<dbReference type="Proteomes" id="UP000027778">
    <property type="component" value="Unassembled WGS sequence"/>
</dbReference>
<dbReference type="PANTHER" id="PTHR30419">
    <property type="entry name" value="HTH-TYPE TRANSCRIPTIONAL REGULATOR YBHD"/>
    <property type="match status" value="1"/>
</dbReference>